<comment type="caution">
    <text evidence="2">The sequence shown here is derived from an EMBL/GenBank/DDBJ whole genome shotgun (WGS) entry which is preliminary data.</text>
</comment>
<protein>
    <submittedName>
        <fullName evidence="2">Uncharacterized protein</fullName>
    </submittedName>
</protein>
<dbReference type="OrthoDB" id="5330253at2759"/>
<feature type="compositionally biased region" description="Polar residues" evidence="1">
    <location>
        <begin position="520"/>
        <end position="534"/>
    </location>
</feature>
<feature type="compositionally biased region" description="Polar residues" evidence="1">
    <location>
        <begin position="323"/>
        <end position="342"/>
    </location>
</feature>
<dbReference type="PANTHER" id="PTHR28186">
    <property type="entry name" value="MEIOTICALLY UP-REGULATED GENE 9 PROTEIN"/>
    <property type="match status" value="1"/>
</dbReference>
<evidence type="ECO:0000256" key="1">
    <source>
        <dbReference type="SAM" id="MobiDB-lite"/>
    </source>
</evidence>
<dbReference type="Pfam" id="PF10295">
    <property type="entry name" value="DUF2406"/>
    <property type="match status" value="1"/>
</dbReference>
<dbReference type="EMBL" id="PXOA01000765">
    <property type="protein sequence ID" value="RFU72830.1"/>
    <property type="molecule type" value="Genomic_DNA"/>
</dbReference>
<feature type="compositionally biased region" description="Basic and acidic residues" evidence="1">
    <location>
        <begin position="419"/>
        <end position="435"/>
    </location>
</feature>
<feature type="region of interest" description="Disordered" evidence="1">
    <location>
        <begin position="323"/>
        <end position="435"/>
    </location>
</feature>
<keyword evidence="3" id="KW-1185">Reference proteome</keyword>
<sequence length="754" mass="82508">MRFETTGGCVIVAQEESRQWSAAGGRAGRPVPGTPYRQLRAPLFLAPSPVVVCKLLAFGQSPARLASWHPLDEKEKINTRQKPKPAQLELETGTGVRDRAASSFLQTPPSLPLPPPSQIPSRGWFFSKRHAAFRALLQGPPAPLPDQGPLFLLCSPPKNLLPAREQRLYGGLWPAALRTRPLACRAASTRFPLSSPAATQFWHHRPLGDSYLQAAQFHFLITRGSESIVRLAPNLSSANLFSLFPPSDPARACQHHREIRPPILCSGIVSVGRPLDSSLFGASTQNLPLWPVLVSLALSRLTQPSSRARPVLRLYDDESLPSRLSSAVSATRTDRSIPTTVPNALGPVVAEPQLSRPARDKEAPVPEAGTMAAPVSQQRPLPSPTQQAFSQSDQQQRPNSRRFSFLSDKSRKNSVGNKIDLHETHAEKDSRRLHSKADPTLAMNEAEPCMFLSSIPRPEGFAPLAMPMAAATYTPLSLADPDLSNPTRNRWERPLDTIRSFEAAIEGDYARRSTYRTESDPSANFNRRNSSYRANQPRFPQDGYYNSRAASFRGEGSPHGGPPPASTRNSYYDNQNYSNGGGYYTTSAGPSGYGPQGGYGRRPSRERASKMPSDSHLRSYGREQNVYPLPHKDRSYETVTSAAASGNSDPAGYQTDPTSSDNSSIHRTSPARRVNDYGIAFSQSQSYKAPALTVNLSPPANGNKLPAPPNASYQNSRSAIPRKEVSVLKRQVSAAPSGGEKRKSWFSRRFSKNA</sequence>
<feature type="compositionally biased region" description="Gly residues" evidence="1">
    <location>
        <begin position="591"/>
        <end position="600"/>
    </location>
</feature>
<organism evidence="2 3">
    <name type="scientific">Trichoderma arundinaceum</name>
    <dbReference type="NCBI Taxonomy" id="490622"/>
    <lineage>
        <taxon>Eukaryota</taxon>
        <taxon>Fungi</taxon>
        <taxon>Dikarya</taxon>
        <taxon>Ascomycota</taxon>
        <taxon>Pezizomycotina</taxon>
        <taxon>Sordariomycetes</taxon>
        <taxon>Hypocreomycetidae</taxon>
        <taxon>Hypocreales</taxon>
        <taxon>Hypocreaceae</taxon>
        <taxon>Trichoderma</taxon>
    </lineage>
</organism>
<feature type="compositionally biased region" description="Polar residues" evidence="1">
    <location>
        <begin position="637"/>
        <end position="648"/>
    </location>
</feature>
<feature type="compositionally biased region" description="Polar residues" evidence="1">
    <location>
        <begin position="566"/>
        <end position="588"/>
    </location>
</feature>
<evidence type="ECO:0000313" key="2">
    <source>
        <dbReference type="EMBL" id="RFU72830.1"/>
    </source>
</evidence>
<feature type="compositionally biased region" description="Low complexity" evidence="1">
    <location>
        <begin position="386"/>
        <end position="396"/>
    </location>
</feature>
<reference evidence="2 3" key="1">
    <citation type="journal article" date="2018" name="PLoS Pathog.">
        <title>Evolution of structural diversity of trichothecenes, a family of toxins produced by plant pathogenic and entomopathogenic fungi.</title>
        <authorList>
            <person name="Proctor R.H."/>
            <person name="McCormick S.P."/>
            <person name="Kim H.S."/>
            <person name="Cardoza R.E."/>
            <person name="Stanley A.M."/>
            <person name="Lindo L."/>
            <person name="Kelly A."/>
            <person name="Brown D.W."/>
            <person name="Lee T."/>
            <person name="Vaughan M.M."/>
            <person name="Alexander N.J."/>
            <person name="Busman M."/>
            <person name="Gutierrez S."/>
        </authorList>
    </citation>
    <scope>NUCLEOTIDE SEQUENCE [LARGE SCALE GENOMIC DNA]</scope>
    <source>
        <strain evidence="2 3">IBT 40837</strain>
    </source>
</reference>
<dbReference type="PANTHER" id="PTHR28186:SF1">
    <property type="entry name" value="MEIOTICALLY UP-REGULATED GENE 9 PROTEIN"/>
    <property type="match status" value="1"/>
</dbReference>
<feature type="region of interest" description="Disordered" evidence="1">
    <location>
        <begin position="693"/>
        <end position="754"/>
    </location>
</feature>
<dbReference type="Proteomes" id="UP000266272">
    <property type="component" value="Unassembled WGS sequence"/>
</dbReference>
<feature type="compositionally biased region" description="Basic and acidic residues" evidence="1">
    <location>
        <begin position="603"/>
        <end position="621"/>
    </location>
</feature>
<feature type="compositionally biased region" description="Basic residues" evidence="1">
    <location>
        <begin position="744"/>
        <end position="754"/>
    </location>
</feature>
<name>A0A395N9N5_TRIAR</name>
<feature type="compositionally biased region" description="Polar residues" evidence="1">
    <location>
        <begin position="655"/>
        <end position="667"/>
    </location>
</feature>
<dbReference type="AlphaFoldDB" id="A0A395N9N5"/>
<evidence type="ECO:0000313" key="3">
    <source>
        <dbReference type="Proteomes" id="UP000266272"/>
    </source>
</evidence>
<feature type="region of interest" description="Disordered" evidence="1">
    <location>
        <begin position="512"/>
        <end position="671"/>
    </location>
</feature>
<proteinExistence type="predicted"/>
<accession>A0A395N9N5</accession>
<dbReference type="InterPro" id="IPR018809">
    <property type="entry name" value="DUF2406"/>
</dbReference>
<gene>
    <name evidence="2" type="ORF">TARUN_9431</name>
</gene>